<evidence type="ECO:0000313" key="5">
    <source>
        <dbReference type="Proteomes" id="UP000325577"/>
    </source>
</evidence>
<dbReference type="SUPFAM" id="SSF47769">
    <property type="entry name" value="SAM/Pointed domain"/>
    <property type="match status" value="1"/>
</dbReference>
<dbReference type="PANTHER" id="PTHR10627">
    <property type="entry name" value="SCP160"/>
    <property type="match status" value="1"/>
</dbReference>
<reference evidence="4 5" key="1">
    <citation type="submission" date="2019-09" db="EMBL/GenBank/DDBJ databases">
        <title>A chromosome-level genome assembly of the Chinese tupelo Nyssa sinensis.</title>
        <authorList>
            <person name="Yang X."/>
            <person name="Kang M."/>
            <person name="Yang Y."/>
            <person name="Xiong H."/>
            <person name="Wang M."/>
            <person name="Zhang Z."/>
            <person name="Wang Z."/>
            <person name="Wu H."/>
            <person name="Ma T."/>
            <person name="Liu J."/>
            <person name="Xi Z."/>
        </authorList>
    </citation>
    <scope>NUCLEOTIDE SEQUENCE [LARGE SCALE GENOMIC DNA]</scope>
    <source>
        <strain evidence="4">J267</strain>
        <tissue evidence="4">Leaf</tissue>
    </source>
</reference>
<accession>A0A5J5C6Z5</accession>
<proteinExistence type="predicted"/>
<protein>
    <recommendedName>
        <fullName evidence="3">SAM domain-containing protein</fullName>
    </recommendedName>
</protein>
<dbReference type="Pfam" id="PF00536">
    <property type="entry name" value="SAM_1"/>
    <property type="match status" value="1"/>
</dbReference>
<evidence type="ECO:0000259" key="3">
    <source>
        <dbReference type="PROSITE" id="PS50105"/>
    </source>
</evidence>
<organism evidence="4 5">
    <name type="scientific">Nyssa sinensis</name>
    <dbReference type="NCBI Taxonomy" id="561372"/>
    <lineage>
        <taxon>Eukaryota</taxon>
        <taxon>Viridiplantae</taxon>
        <taxon>Streptophyta</taxon>
        <taxon>Embryophyta</taxon>
        <taxon>Tracheophyta</taxon>
        <taxon>Spermatophyta</taxon>
        <taxon>Magnoliopsida</taxon>
        <taxon>eudicotyledons</taxon>
        <taxon>Gunneridae</taxon>
        <taxon>Pentapetalae</taxon>
        <taxon>asterids</taxon>
        <taxon>Cornales</taxon>
        <taxon>Nyssaceae</taxon>
        <taxon>Nyssa</taxon>
    </lineage>
</organism>
<dbReference type="Gene3D" id="1.10.150.50">
    <property type="entry name" value="Transcription Factor, Ets-1"/>
    <property type="match status" value="1"/>
</dbReference>
<keyword evidence="1" id="KW-0677">Repeat</keyword>
<dbReference type="OrthoDB" id="76949at2759"/>
<dbReference type="InterPro" id="IPR001660">
    <property type="entry name" value="SAM"/>
</dbReference>
<evidence type="ECO:0000256" key="2">
    <source>
        <dbReference type="SAM" id="MobiDB-lite"/>
    </source>
</evidence>
<dbReference type="PROSITE" id="PS50105">
    <property type="entry name" value="SAM_DOMAIN"/>
    <property type="match status" value="1"/>
</dbReference>
<dbReference type="CDD" id="cd09487">
    <property type="entry name" value="SAM_superfamily"/>
    <property type="match status" value="1"/>
</dbReference>
<dbReference type="InterPro" id="IPR013761">
    <property type="entry name" value="SAM/pointed_sf"/>
</dbReference>
<evidence type="ECO:0000313" key="4">
    <source>
        <dbReference type="EMBL" id="KAA8550614.1"/>
    </source>
</evidence>
<gene>
    <name evidence="4" type="ORF">F0562_002298</name>
</gene>
<feature type="domain" description="SAM" evidence="3">
    <location>
        <begin position="134"/>
        <end position="178"/>
    </location>
</feature>
<feature type="region of interest" description="Disordered" evidence="2">
    <location>
        <begin position="1"/>
        <end position="25"/>
    </location>
</feature>
<dbReference type="PANTHER" id="PTHR10627:SF74">
    <property type="entry name" value="OS08G0526500 PROTEIN"/>
    <property type="match status" value="1"/>
</dbReference>
<evidence type="ECO:0000256" key="1">
    <source>
        <dbReference type="ARBA" id="ARBA00022737"/>
    </source>
</evidence>
<dbReference type="Proteomes" id="UP000325577">
    <property type="component" value="Linkage Group LG0"/>
</dbReference>
<dbReference type="EMBL" id="CM018031">
    <property type="protein sequence ID" value="KAA8550614.1"/>
    <property type="molecule type" value="Genomic_DNA"/>
</dbReference>
<name>A0A5J5C6Z5_9ASTE</name>
<sequence length="202" mass="22475">MATHSTIPVAEDILPGKRQRQDDDRWEHDLYEGDEHQVSTSNRGIGAKDLRLKLQKKSVQQATQIGKGSLSGGVRDLREKLSGTMHLEPMNTDPPKPKLVLAGSKPDRKSTVAEAPVPETKKVASSVSRKKTQQKAESVNSFLQPLGLEKYSIIFQAEEVDMTALLHMTDEDLKALGIPMVNSGHHMDSFYVTTITLCIYYF</sequence>
<dbReference type="AlphaFoldDB" id="A0A5J5C6Z5"/>
<keyword evidence="5" id="KW-1185">Reference proteome</keyword>